<feature type="compositionally biased region" description="Basic and acidic residues" evidence="1">
    <location>
        <begin position="143"/>
        <end position="155"/>
    </location>
</feature>
<dbReference type="KEGG" id="kpul:GXN76_14290"/>
<gene>
    <name evidence="4" type="ORF">GXN76_14290</name>
</gene>
<dbReference type="EMBL" id="CP048104">
    <property type="protein sequence ID" value="QKG85506.1"/>
    <property type="molecule type" value="Genomic_DNA"/>
</dbReference>
<accession>A0A7D4B3N2</accession>
<dbReference type="AlphaFoldDB" id="A0A7D4B3N2"/>
<keyword evidence="5" id="KW-1185">Reference proteome</keyword>
<evidence type="ECO:0000256" key="3">
    <source>
        <dbReference type="SAM" id="SignalP"/>
    </source>
</evidence>
<dbReference type="Proteomes" id="UP000503088">
    <property type="component" value="Chromosome"/>
</dbReference>
<keyword evidence="2" id="KW-0472">Membrane</keyword>
<evidence type="ECO:0000313" key="4">
    <source>
        <dbReference type="EMBL" id="QKG85506.1"/>
    </source>
</evidence>
<sequence>MNKPFVSVFVMVLVLFAAVMPTTAFAKEDGLTLVVEHENNKDGHTVVKAEVKGGQVEKGTYTFSGVVDEVKNDSGEAIFKTVDKSGDITVTFQGTVDGEEVELTGNTAVEANDDTENNQQDENKSDADEKNDEQTPAEEENNVDEKQENKEEKQRTATLEADYYAYSFDGEHFVDMYGEILGGKKAKGKWNFTLDGKSTKDVISEGTFALAHFEVKKPGTHQAKVEFAGKVDGKDVRLVEEFTVVFHEADFELTFDGKRVGGKITNAKEAEGNWYIAVGGEADDDIVVVDHESGVRKGLSYNYELKGIKPGTYFAVVYFEGVVDGEEVGFFDMGEITIKKDGTGSLDPIDDVNPPKSTTPEHVNKEISKIKQGGKMPKTATDQPVFILIGALALLVGLVMLKFRRVRS</sequence>
<proteinExistence type="predicted"/>
<evidence type="ECO:0000256" key="2">
    <source>
        <dbReference type="SAM" id="Phobius"/>
    </source>
</evidence>
<keyword evidence="2" id="KW-1133">Transmembrane helix</keyword>
<evidence type="ECO:0000313" key="5">
    <source>
        <dbReference type="Proteomes" id="UP000503088"/>
    </source>
</evidence>
<evidence type="ECO:0000256" key="1">
    <source>
        <dbReference type="SAM" id="MobiDB-lite"/>
    </source>
</evidence>
<organism evidence="4 5">
    <name type="scientific">Kroppenstedtia pulmonis</name>
    <dbReference type="NCBI Taxonomy" id="1380685"/>
    <lineage>
        <taxon>Bacteria</taxon>
        <taxon>Bacillati</taxon>
        <taxon>Bacillota</taxon>
        <taxon>Bacilli</taxon>
        <taxon>Bacillales</taxon>
        <taxon>Thermoactinomycetaceae</taxon>
        <taxon>Kroppenstedtia</taxon>
    </lineage>
</organism>
<dbReference type="NCBIfam" id="TIGR01167">
    <property type="entry name" value="LPXTG_anchor"/>
    <property type="match status" value="1"/>
</dbReference>
<keyword evidence="2" id="KW-0812">Transmembrane</keyword>
<feature type="transmembrane region" description="Helical" evidence="2">
    <location>
        <begin position="385"/>
        <end position="403"/>
    </location>
</feature>
<name>A0A7D4B3N2_9BACL</name>
<reference evidence="4 5" key="1">
    <citation type="submission" date="2020-01" db="EMBL/GenBank/DDBJ databases">
        <authorList>
            <person name="Gulvik C.A."/>
            <person name="Batra D.G."/>
        </authorList>
    </citation>
    <scope>NUCLEOTIDE SEQUENCE [LARGE SCALE GENOMIC DNA]</scope>
    <source>
        <strain evidence="4 5">W9323</strain>
    </source>
</reference>
<feature type="signal peptide" evidence="3">
    <location>
        <begin position="1"/>
        <end position="26"/>
    </location>
</feature>
<dbReference type="RefSeq" id="WP_173224218.1">
    <property type="nucleotide sequence ID" value="NZ_CP048104.1"/>
</dbReference>
<protein>
    <submittedName>
        <fullName evidence="4">LPXTG cell wall anchor domain-containing protein</fullName>
    </submittedName>
</protein>
<feature type="region of interest" description="Disordered" evidence="1">
    <location>
        <begin position="107"/>
        <end position="155"/>
    </location>
</feature>
<feature type="chain" id="PRO_5028858463" evidence="3">
    <location>
        <begin position="27"/>
        <end position="408"/>
    </location>
</feature>
<feature type="compositionally biased region" description="Acidic residues" evidence="1">
    <location>
        <begin position="129"/>
        <end position="142"/>
    </location>
</feature>
<keyword evidence="3" id="KW-0732">Signal</keyword>